<sequence length="192" mass="20476">MGGYLRAMKRYAVFEGRASRSEFWQFTAVLMVIIFIALIIDGAIAQEASLDDKKSPGGIITVLVVLAHFLPSLAVTVRRLHDTNRTGFLVFLNFVPPVNLVLVILMCLRGTPGPNQHGPDPLALGGGTLTTAGLPPAAGGSPVAPQMAVAGPTRHDTIAELERLGRLRKDGHLSDAEFEVLKSEALTQARAS</sequence>
<feature type="transmembrane region" description="Helical" evidence="1">
    <location>
        <begin position="57"/>
        <end position="76"/>
    </location>
</feature>
<dbReference type="EMBL" id="BPQG01000047">
    <property type="protein sequence ID" value="GJD45211.1"/>
    <property type="molecule type" value="Genomic_DNA"/>
</dbReference>
<evidence type="ECO:0000313" key="3">
    <source>
        <dbReference type="Proteomes" id="UP001055117"/>
    </source>
</evidence>
<dbReference type="PANTHER" id="PTHR34980">
    <property type="entry name" value="INNER MEMBRANE PROTEIN-RELATED-RELATED"/>
    <property type="match status" value="1"/>
</dbReference>
<evidence type="ECO:0000313" key="2">
    <source>
        <dbReference type="EMBL" id="GJD45211.1"/>
    </source>
</evidence>
<evidence type="ECO:0000256" key="1">
    <source>
        <dbReference type="SAM" id="Phobius"/>
    </source>
</evidence>
<keyword evidence="1" id="KW-1133">Transmembrane helix</keyword>
<reference evidence="2 3" key="1">
    <citation type="journal article" date="2021" name="Front. Microbiol.">
        <title>Comprehensive Comparative Genomics and Phenotyping of Methylobacterium Species.</title>
        <authorList>
            <person name="Alessa O."/>
            <person name="Ogura Y."/>
            <person name="Fujitani Y."/>
            <person name="Takami H."/>
            <person name="Hayashi T."/>
            <person name="Sahin N."/>
            <person name="Tani A."/>
        </authorList>
    </citation>
    <scope>NUCLEOTIDE SEQUENCE [LARGE SCALE GENOMIC DNA]</scope>
    <source>
        <strain evidence="2 3">DSM 23679</strain>
    </source>
</reference>
<dbReference type="Pfam" id="PF05656">
    <property type="entry name" value="DUF805"/>
    <property type="match status" value="1"/>
</dbReference>
<comment type="caution">
    <text evidence="2">The sequence shown here is derived from an EMBL/GenBank/DDBJ whole genome shotgun (WGS) entry which is preliminary data.</text>
</comment>
<feature type="transmembrane region" description="Helical" evidence="1">
    <location>
        <begin position="23"/>
        <end position="45"/>
    </location>
</feature>
<keyword evidence="1" id="KW-0472">Membrane</keyword>
<gene>
    <name evidence="2" type="ORF">AFCDBAGC_3082</name>
</gene>
<dbReference type="Proteomes" id="UP001055117">
    <property type="component" value="Unassembled WGS sequence"/>
</dbReference>
<keyword evidence="1" id="KW-0812">Transmembrane</keyword>
<dbReference type="InterPro" id="IPR008523">
    <property type="entry name" value="DUF805"/>
</dbReference>
<dbReference type="RefSeq" id="WP_238272494.1">
    <property type="nucleotide sequence ID" value="NZ_BPQG01000047.1"/>
</dbReference>
<organism evidence="2 3">
    <name type="scientific">Methylobacterium cerastii</name>
    <dbReference type="NCBI Taxonomy" id="932741"/>
    <lineage>
        <taxon>Bacteria</taxon>
        <taxon>Pseudomonadati</taxon>
        <taxon>Pseudomonadota</taxon>
        <taxon>Alphaproteobacteria</taxon>
        <taxon>Hyphomicrobiales</taxon>
        <taxon>Methylobacteriaceae</taxon>
        <taxon>Methylobacterium</taxon>
    </lineage>
</organism>
<name>A0ABQ4QIX8_9HYPH</name>
<feature type="transmembrane region" description="Helical" evidence="1">
    <location>
        <begin position="88"/>
        <end position="108"/>
    </location>
</feature>
<dbReference type="PANTHER" id="PTHR34980:SF2">
    <property type="entry name" value="INNER MEMBRANE PROTEIN YHAH-RELATED"/>
    <property type="match status" value="1"/>
</dbReference>
<proteinExistence type="predicted"/>
<evidence type="ECO:0008006" key="4">
    <source>
        <dbReference type="Google" id="ProtNLM"/>
    </source>
</evidence>
<accession>A0ABQ4QIX8</accession>
<protein>
    <recommendedName>
        <fullName evidence="4">DUF805 domain-containing protein</fullName>
    </recommendedName>
</protein>
<keyword evidence="3" id="KW-1185">Reference proteome</keyword>